<feature type="transmembrane region" description="Helical" evidence="7">
    <location>
        <begin position="366"/>
        <end position="384"/>
    </location>
</feature>
<reference evidence="9 10" key="1">
    <citation type="submission" date="2017-06" db="EMBL/GenBank/DDBJ databases">
        <title>Novel microbial phyla capable of carbon fixation and sulfur reduction in deep-sea sediments.</title>
        <authorList>
            <person name="Huang J."/>
            <person name="Baker B."/>
            <person name="Wang Y."/>
        </authorList>
    </citation>
    <scope>NUCLEOTIDE SEQUENCE [LARGE SCALE GENOMIC DNA]</scope>
    <source>
        <strain evidence="9">B3_LCP</strain>
    </source>
</reference>
<evidence type="ECO:0000256" key="4">
    <source>
        <dbReference type="ARBA" id="ARBA00023004"/>
    </source>
</evidence>
<evidence type="ECO:0000256" key="7">
    <source>
        <dbReference type="SAM" id="Phobius"/>
    </source>
</evidence>
<evidence type="ECO:0000256" key="5">
    <source>
        <dbReference type="ARBA" id="ARBA00023014"/>
    </source>
</evidence>
<keyword evidence="4" id="KW-0408">Iron</keyword>
<dbReference type="Gene3D" id="1.20.950.20">
    <property type="entry name" value="Transmembrane di-heme cytochromes, Chain C"/>
    <property type="match status" value="1"/>
</dbReference>
<feature type="transmembrane region" description="Helical" evidence="7">
    <location>
        <begin position="140"/>
        <end position="157"/>
    </location>
</feature>
<keyword evidence="5" id="KW-0411">Iron-sulfur</keyword>
<dbReference type="PANTHER" id="PTHR43255:SF1">
    <property type="entry name" value="IRON-SULFUR-BINDING OXIDOREDUCTASE FADF-RELATED"/>
    <property type="match status" value="1"/>
</dbReference>
<name>A0A532UUB3_UNCL8</name>
<dbReference type="SUPFAM" id="SSF46548">
    <property type="entry name" value="alpha-helical ferredoxin"/>
    <property type="match status" value="1"/>
</dbReference>
<organism evidence="9 10">
    <name type="scientific">candidate division LCP-89 bacterium B3_LCP</name>
    <dbReference type="NCBI Taxonomy" id="2012998"/>
    <lineage>
        <taxon>Bacteria</taxon>
        <taxon>Pseudomonadati</taxon>
        <taxon>Bacteria division LCP-89</taxon>
    </lineage>
</organism>
<dbReference type="Gene3D" id="1.10.1060.10">
    <property type="entry name" value="Alpha-helical ferredoxin"/>
    <property type="match status" value="1"/>
</dbReference>
<dbReference type="NCBIfam" id="NF038018">
    <property type="entry name" value="qmoC"/>
    <property type="match status" value="1"/>
</dbReference>
<dbReference type="Proteomes" id="UP000319619">
    <property type="component" value="Unassembled WGS sequence"/>
</dbReference>
<dbReference type="SUPFAM" id="SSF103501">
    <property type="entry name" value="Respiratory nitrate reductase 1 gamma chain"/>
    <property type="match status" value="1"/>
</dbReference>
<dbReference type="Pfam" id="PF13183">
    <property type="entry name" value="Fer4_8"/>
    <property type="match status" value="1"/>
</dbReference>
<keyword evidence="7" id="KW-1133">Transmembrane helix</keyword>
<keyword evidence="7" id="KW-0812">Transmembrane</keyword>
<proteinExistence type="predicted"/>
<feature type="region of interest" description="Disordered" evidence="6">
    <location>
        <begin position="418"/>
        <end position="446"/>
    </location>
</feature>
<keyword evidence="1" id="KW-0004">4Fe-4S</keyword>
<evidence type="ECO:0000256" key="3">
    <source>
        <dbReference type="ARBA" id="ARBA00023002"/>
    </source>
</evidence>
<accession>A0A532UUB3</accession>
<dbReference type="GO" id="GO:0051539">
    <property type="term" value="F:4 iron, 4 sulfur cluster binding"/>
    <property type="evidence" value="ECO:0007669"/>
    <property type="project" value="UniProtKB-KW"/>
</dbReference>
<dbReference type="AlphaFoldDB" id="A0A532UUB3"/>
<dbReference type="InterPro" id="IPR009051">
    <property type="entry name" value="Helical_ferredxn"/>
</dbReference>
<dbReference type="GO" id="GO:0046872">
    <property type="term" value="F:metal ion binding"/>
    <property type="evidence" value="ECO:0007669"/>
    <property type="project" value="UniProtKB-KW"/>
</dbReference>
<sequence>MQDKPNISAEDSPKTTFVLSKNGRPLLIEPDLDFIRMLGKHTPGIYKKCMQCGTCSATCELSPDPEPFPRKEMAWASWGMKDLLLGDPDVWLCHQCNDCSAKCPRDVKPGDVMAGIRQAGVIRWSFPSFLGKWASEPQSVIFLLAIPTLLLILALYLKDPIANVLGIIEPTGERIIYPYSSMFPHWLLISFFMFFSILASASGIIGAIRFWKAMKTTFPRKNPASAKSLFSSIIVTLKKIIFHDDFSKCTESAPRLWSHMLVLFGFAGLSLVTFWIITIRINPFIQGDFIYPFSFWSPWKILANLGGAAVLAGILLMIMDRYKGKESAHTGKYFDWLLLGTILIVVITGYITEVLHYVRLDPHRHLAYFTHLVFVLGLILYLPYSKLAHIFYRTTALIYDEYTGRNVEISTVVNANLTVNSDGEDSPRQEEETASEQGNATTQNGS</sequence>
<dbReference type="GO" id="GO:0016491">
    <property type="term" value="F:oxidoreductase activity"/>
    <property type="evidence" value="ECO:0007669"/>
    <property type="project" value="UniProtKB-KW"/>
</dbReference>
<feature type="transmembrane region" description="Helical" evidence="7">
    <location>
        <begin position="333"/>
        <end position="351"/>
    </location>
</feature>
<dbReference type="PROSITE" id="PS00198">
    <property type="entry name" value="4FE4S_FER_1"/>
    <property type="match status" value="2"/>
</dbReference>
<evidence type="ECO:0000256" key="2">
    <source>
        <dbReference type="ARBA" id="ARBA00022723"/>
    </source>
</evidence>
<dbReference type="GO" id="GO:0005886">
    <property type="term" value="C:plasma membrane"/>
    <property type="evidence" value="ECO:0007669"/>
    <property type="project" value="TreeGrafter"/>
</dbReference>
<dbReference type="InterPro" id="IPR017900">
    <property type="entry name" value="4Fe4S_Fe_S_CS"/>
</dbReference>
<gene>
    <name evidence="9" type="ORF">CEE37_12140</name>
</gene>
<keyword evidence="3" id="KW-0560">Oxidoreductase</keyword>
<evidence type="ECO:0000313" key="10">
    <source>
        <dbReference type="Proteomes" id="UP000319619"/>
    </source>
</evidence>
<feature type="domain" description="4Fe-4S ferredoxin-type" evidence="8">
    <location>
        <begin position="47"/>
        <end position="107"/>
    </location>
</feature>
<protein>
    <recommendedName>
        <fullName evidence="8">4Fe-4S ferredoxin-type domain-containing protein</fullName>
    </recommendedName>
</protein>
<dbReference type="InterPro" id="IPR017896">
    <property type="entry name" value="4Fe4S_Fe-S-bd"/>
</dbReference>
<evidence type="ECO:0000256" key="6">
    <source>
        <dbReference type="SAM" id="MobiDB-lite"/>
    </source>
</evidence>
<keyword evidence="2" id="KW-0479">Metal-binding</keyword>
<feature type="transmembrane region" description="Helical" evidence="7">
    <location>
        <begin position="301"/>
        <end position="321"/>
    </location>
</feature>
<dbReference type="InterPro" id="IPR051460">
    <property type="entry name" value="HdrC_iron-sulfur_subunit"/>
</dbReference>
<evidence type="ECO:0000313" key="9">
    <source>
        <dbReference type="EMBL" id="TKJ38511.1"/>
    </source>
</evidence>
<dbReference type="InterPro" id="IPR036197">
    <property type="entry name" value="NarG-like_sf"/>
</dbReference>
<evidence type="ECO:0000259" key="8">
    <source>
        <dbReference type="Pfam" id="PF13183"/>
    </source>
</evidence>
<feature type="compositionally biased region" description="Polar residues" evidence="6">
    <location>
        <begin position="435"/>
        <end position="446"/>
    </location>
</feature>
<feature type="transmembrane region" description="Helical" evidence="7">
    <location>
        <begin position="261"/>
        <end position="281"/>
    </location>
</feature>
<feature type="transmembrane region" description="Helical" evidence="7">
    <location>
        <begin position="186"/>
        <end position="211"/>
    </location>
</feature>
<evidence type="ECO:0000256" key="1">
    <source>
        <dbReference type="ARBA" id="ARBA00022485"/>
    </source>
</evidence>
<dbReference type="PANTHER" id="PTHR43255">
    <property type="entry name" value="IRON-SULFUR-BINDING OXIDOREDUCTASE FADF-RELATED-RELATED"/>
    <property type="match status" value="1"/>
</dbReference>
<dbReference type="EMBL" id="NJBN01000009">
    <property type="protein sequence ID" value="TKJ38511.1"/>
    <property type="molecule type" value="Genomic_DNA"/>
</dbReference>
<keyword evidence="7" id="KW-0472">Membrane</keyword>
<comment type="caution">
    <text evidence="9">The sequence shown here is derived from an EMBL/GenBank/DDBJ whole genome shotgun (WGS) entry which is preliminary data.</text>
</comment>